<reference evidence="5 6" key="1">
    <citation type="submission" date="2020-07" db="EMBL/GenBank/DDBJ databases">
        <title>Thermoactinomyces phylogeny.</title>
        <authorList>
            <person name="Dunlap C."/>
        </authorList>
    </citation>
    <scope>NUCLEOTIDE SEQUENCE [LARGE SCALE GENOMIC DNA]</scope>
    <source>
        <strain evidence="5 6">AMNI-1</strain>
    </source>
</reference>
<dbReference type="InterPro" id="IPR027417">
    <property type="entry name" value="P-loop_NTPase"/>
</dbReference>
<evidence type="ECO:0000256" key="3">
    <source>
        <dbReference type="ARBA" id="ARBA00022840"/>
    </source>
</evidence>
<dbReference type="InterPro" id="IPR003439">
    <property type="entry name" value="ABC_transporter-like_ATP-bd"/>
</dbReference>
<keyword evidence="3 5" id="KW-0067">ATP-binding</keyword>
<dbReference type="GO" id="GO:0016887">
    <property type="term" value="F:ATP hydrolysis activity"/>
    <property type="evidence" value="ECO:0007669"/>
    <property type="project" value="InterPro"/>
</dbReference>
<dbReference type="CDD" id="cd03230">
    <property type="entry name" value="ABC_DR_subfamily_A"/>
    <property type="match status" value="1"/>
</dbReference>
<comment type="caution">
    <text evidence="5">The sequence shown here is derived from an EMBL/GenBank/DDBJ whole genome shotgun (WGS) entry which is preliminary data.</text>
</comment>
<feature type="domain" description="ABC transporter" evidence="4">
    <location>
        <begin position="5"/>
        <end position="230"/>
    </location>
</feature>
<protein>
    <submittedName>
        <fullName evidence="5">ABC transporter ATP-binding protein</fullName>
    </submittedName>
</protein>
<dbReference type="PROSITE" id="PS50893">
    <property type="entry name" value="ABC_TRANSPORTER_2"/>
    <property type="match status" value="1"/>
</dbReference>
<dbReference type="RefSeq" id="WP_181742072.1">
    <property type="nucleotide sequence ID" value="NZ_JACEOL010000062.1"/>
</dbReference>
<evidence type="ECO:0000259" key="4">
    <source>
        <dbReference type="PROSITE" id="PS50893"/>
    </source>
</evidence>
<organism evidence="5 6">
    <name type="scientific">Thermoactinomyces mirandus</name>
    <dbReference type="NCBI Taxonomy" id="2756294"/>
    <lineage>
        <taxon>Bacteria</taxon>
        <taxon>Bacillati</taxon>
        <taxon>Bacillota</taxon>
        <taxon>Bacilli</taxon>
        <taxon>Bacillales</taxon>
        <taxon>Thermoactinomycetaceae</taxon>
        <taxon>Thermoactinomyces</taxon>
    </lineage>
</organism>
<keyword evidence="2" id="KW-0547">Nucleotide-binding</keyword>
<accession>A0A7W1XUS8</accession>
<keyword evidence="1" id="KW-0813">Transport</keyword>
<dbReference type="GO" id="GO:0005524">
    <property type="term" value="F:ATP binding"/>
    <property type="evidence" value="ECO:0007669"/>
    <property type="project" value="UniProtKB-KW"/>
</dbReference>
<dbReference type="Proteomes" id="UP000538292">
    <property type="component" value="Unassembled WGS sequence"/>
</dbReference>
<dbReference type="InterPro" id="IPR051782">
    <property type="entry name" value="ABC_Transporter_VariousFunc"/>
</dbReference>
<dbReference type="SMART" id="SM00382">
    <property type="entry name" value="AAA"/>
    <property type="match status" value="1"/>
</dbReference>
<gene>
    <name evidence="5" type="ORF">H2C83_15105</name>
</gene>
<dbReference type="PANTHER" id="PTHR42939:SF1">
    <property type="entry name" value="ABC TRANSPORTER ATP-BINDING PROTEIN ALBC-RELATED"/>
    <property type="match status" value="1"/>
</dbReference>
<evidence type="ECO:0000256" key="1">
    <source>
        <dbReference type="ARBA" id="ARBA00022448"/>
    </source>
</evidence>
<proteinExistence type="predicted"/>
<keyword evidence="6" id="KW-1185">Reference proteome</keyword>
<dbReference type="EMBL" id="JACEOL010000062">
    <property type="protein sequence ID" value="MBA4603598.1"/>
    <property type="molecule type" value="Genomic_DNA"/>
</dbReference>
<dbReference type="AlphaFoldDB" id="A0A7W1XUS8"/>
<dbReference type="InterPro" id="IPR003593">
    <property type="entry name" value="AAA+_ATPase"/>
</dbReference>
<dbReference type="PANTHER" id="PTHR42939">
    <property type="entry name" value="ABC TRANSPORTER ATP-BINDING PROTEIN ALBC-RELATED"/>
    <property type="match status" value="1"/>
</dbReference>
<dbReference type="Pfam" id="PF00005">
    <property type="entry name" value="ABC_tran"/>
    <property type="match status" value="1"/>
</dbReference>
<dbReference type="Gene3D" id="3.40.50.300">
    <property type="entry name" value="P-loop containing nucleotide triphosphate hydrolases"/>
    <property type="match status" value="1"/>
</dbReference>
<evidence type="ECO:0000313" key="5">
    <source>
        <dbReference type="EMBL" id="MBA4603598.1"/>
    </source>
</evidence>
<dbReference type="SUPFAM" id="SSF52540">
    <property type="entry name" value="P-loop containing nucleoside triphosphate hydrolases"/>
    <property type="match status" value="1"/>
</dbReference>
<evidence type="ECO:0000256" key="2">
    <source>
        <dbReference type="ARBA" id="ARBA00022741"/>
    </source>
</evidence>
<evidence type="ECO:0000313" key="6">
    <source>
        <dbReference type="Proteomes" id="UP000538292"/>
    </source>
</evidence>
<name>A0A7W1XUS8_9BACL</name>
<sequence length="290" mass="32912">MIFDIEVNNVSLKYKDFAALNNISFKLKGGQIYGLLGRNGAGKTSLLSLLASFRQPTAGNIKIGGETPFENADIMQHASFIYDKDYKDEWNKVSVMLKFAERYRLNFDMDYARQLVDRFKLPLNKPVNKLSKGMQSAMNVTIGLASRTPVIIFDEAYLGMDAPNREIFYKELLEEQSRQPRTMILSTHLVSEMDYLFDEVLIIDKGDLVLHKNYEDLVSSGFSITGDSNSVDTFVKGMQKLNEKELGNTKSVMVYGDLSEEMRLEGQRIGLEIGQVSLQDLFIYLTSEED</sequence>